<comment type="subcellular location">
    <subcellularLocation>
        <location evidence="1">Nucleus</location>
    </subcellularLocation>
</comment>
<dbReference type="VEuPathDB" id="FungiDB:Malapachy_4119"/>
<dbReference type="Gene3D" id="3.40.50.300">
    <property type="entry name" value="P-loop containing nucleotide triphosphate hydrolases"/>
    <property type="match status" value="1"/>
</dbReference>
<proteinExistence type="inferred from homology"/>
<dbReference type="InterPro" id="IPR041664">
    <property type="entry name" value="AAA_16"/>
</dbReference>
<evidence type="ECO:0000313" key="9">
    <source>
        <dbReference type="EMBL" id="KOS13940.1"/>
    </source>
</evidence>
<dbReference type="STRING" id="77020.A0A0M8MUB0"/>
<dbReference type="InterPro" id="IPR016527">
    <property type="entry name" value="ORC4"/>
</dbReference>
<evidence type="ECO:0000259" key="7">
    <source>
        <dbReference type="Pfam" id="PF13191"/>
    </source>
</evidence>
<evidence type="ECO:0000259" key="8">
    <source>
        <dbReference type="Pfam" id="PF14629"/>
    </source>
</evidence>
<reference evidence="9 10" key="1">
    <citation type="submission" date="2015-07" db="EMBL/GenBank/DDBJ databases">
        <title>Draft Genome Sequence of Malassezia furfur CBS1878 and Malassezia pachydermatis CBS1879.</title>
        <authorList>
            <person name="Triana S."/>
            <person name="Ohm R."/>
            <person name="Gonzalez A."/>
            <person name="DeCock H."/>
            <person name="Restrepo S."/>
            <person name="Celis A."/>
        </authorList>
    </citation>
    <scope>NUCLEOTIDE SEQUENCE [LARGE SCALE GENOMIC DNA]</scope>
    <source>
        <strain evidence="9 10">CBS 1879</strain>
    </source>
</reference>
<dbReference type="Proteomes" id="UP000037751">
    <property type="component" value="Unassembled WGS sequence"/>
</dbReference>
<name>A0A0M8MUB0_9BASI</name>
<feature type="domain" description="Origin recognition complex subunit 4 C-terminal" evidence="8">
    <location>
        <begin position="315"/>
        <end position="478"/>
    </location>
</feature>
<evidence type="ECO:0000256" key="5">
    <source>
        <dbReference type="ARBA" id="ARBA00023242"/>
    </source>
</evidence>
<keyword evidence="10" id="KW-1185">Reference proteome</keyword>
<evidence type="ECO:0000313" key="10">
    <source>
        <dbReference type="Proteomes" id="UP000037751"/>
    </source>
</evidence>
<dbReference type="OrthoDB" id="343623at2759"/>
<dbReference type="SUPFAM" id="SSF52540">
    <property type="entry name" value="P-loop containing nucleoside triphosphate hydrolases"/>
    <property type="match status" value="1"/>
</dbReference>
<feature type="domain" description="Orc1-like AAA ATPase" evidence="7">
    <location>
        <begin position="46"/>
        <end position="253"/>
    </location>
</feature>
<keyword evidence="5" id="KW-0539">Nucleus</keyword>
<dbReference type="GO" id="GO:0003688">
    <property type="term" value="F:DNA replication origin binding"/>
    <property type="evidence" value="ECO:0007669"/>
    <property type="project" value="TreeGrafter"/>
</dbReference>
<organism evidence="9 10">
    <name type="scientific">Malassezia pachydermatis</name>
    <dbReference type="NCBI Taxonomy" id="77020"/>
    <lineage>
        <taxon>Eukaryota</taxon>
        <taxon>Fungi</taxon>
        <taxon>Dikarya</taxon>
        <taxon>Basidiomycota</taxon>
        <taxon>Ustilaginomycotina</taxon>
        <taxon>Malasseziomycetes</taxon>
        <taxon>Malasseziales</taxon>
        <taxon>Malasseziaceae</taxon>
        <taxon>Malassezia</taxon>
    </lineage>
</organism>
<dbReference type="PANTHER" id="PTHR12087">
    <property type="entry name" value="ORIGIN RECOGNITION COMPLEX SUBUNIT 4"/>
    <property type="match status" value="1"/>
</dbReference>
<dbReference type="Pfam" id="PF14629">
    <property type="entry name" value="ORC4_C"/>
    <property type="match status" value="1"/>
</dbReference>
<protein>
    <submittedName>
        <fullName evidence="9">Origin recognition complex subunit 4</fullName>
    </submittedName>
</protein>
<evidence type="ECO:0000256" key="1">
    <source>
        <dbReference type="ARBA" id="ARBA00004123"/>
    </source>
</evidence>
<evidence type="ECO:0000256" key="4">
    <source>
        <dbReference type="ARBA" id="ARBA00023125"/>
    </source>
</evidence>
<dbReference type="GeneID" id="28730450"/>
<feature type="compositionally biased region" description="Acidic residues" evidence="6">
    <location>
        <begin position="171"/>
        <end position="183"/>
    </location>
</feature>
<evidence type="ECO:0000256" key="2">
    <source>
        <dbReference type="ARBA" id="ARBA00005334"/>
    </source>
</evidence>
<dbReference type="RefSeq" id="XP_017991572.1">
    <property type="nucleotide sequence ID" value="XM_018138574.1"/>
</dbReference>
<comment type="caution">
    <text evidence="9">The sequence shown here is derived from an EMBL/GenBank/DDBJ whole genome shotgun (WGS) entry which is preliminary data.</text>
</comment>
<dbReference type="InterPro" id="IPR027417">
    <property type="entry name" value="P-loop_NTPase"/>
</dbReference>
<keyword evidence="3" id="KW-0235">DNA replication</keyword>
<dbReference type="AlphaFoldDB" id="A0A0M8MUB0"/>
<dbReference type="InterPro" id="IPR032705">
    <property type="entry name" value="ORC4_C"/>
</dbReference>
<comment type="similarity">
    <text evidence="2">Belongs to the ORC4 family.</text>
</comment>
<keyword evidence="4" id="KW-0238">DNA-binding</keyword>
<gene>
    <name evidence="9" type="ORF">Malapachy_4119</name>
</gene>
<sequence length="548" mass="59860">MSHPITAVDAATLAAHLPVQREAILRVLAHAIPPAATDEPYVGQECVGLTDAWRALYTLVRSTLHQGEGNSCLVMGEPGCGKSLVVESVLRHAEQQGTSQHPAPWIVRLSALLHPTDRQCLADMAKQLMAQGAIGRSDVDHTIAHVLGPEAETIETAEEAVKPDWDLTTAPEDDVSDEEEEETQTLPSAVPDSVAAAILASMSTTLAHILTLLTRTSSTSSHRPLVIVIDQFEQFAHRPRQALLYCLLDAVQASSYAPGMIVIGVTTRVDAPEFLEKRVKSRFSHRIVHVSPPSLDQYMILARTALLAGTTPDPSSSFATAWYEEVDQLLQDEVFRLCLQGLHELSGDVRLLYQSLVVPIAALTPSSPCLEATAFQHAMASQRMDTLHTFLLSLPVPDMTLLIAARHLQLREREPFTFEMCFYHISQFVQRAQRDMGQSATRAPLAIAGLARLAERATMWQAYCRLLEWELFLPEPARQSLALPSGIANRTGPATSPYGILPSTSVMPAFLPVRSQISAKAILDSVQHPDRAIPLSSTIVKWAESTGV</sequence>
<dbReference type="PANTHER" id="PTHR12087:SF0">
    <property type="entry name" value="ORIGIN RECOGNITION COMPLEX SUBUNIT 4"/>
    <property type="match status" value="1"/>
</dbReference>
<evidence type="ECO:0000256" key="6">
    <source>
        <dbReference type="SAM" id="MobiDB-lite"/>
    </source>
</evidence>
<dbReference type="EMBL" id="LGAV01000004">
    <property type="protein sequence ID" value="KOS13940.1"/>
    <property type="molecule type" value="Genomic_DNA"/>
</dbReference>
<dbReference type="Pfam" id="PF13191">
    <property type="entry name" value="AAA_16"/>
    <property type="match status" value="1"/>
</dbReference>
<dbReference type="GO" id="GO:0006270">
    <property type="term" value="P:DNA replication initiation"/>
    <property type="evidence" value="ECO:0007669"/>
    <property type="project" value="TreeGrafter"/>
</dbReference>
<evidence type="ECO:0000256" key="3">
    <source>
        <dbReference type="ARBA" id="ARBA00022705"/>
    </source>
</evidence>
<feature type="region of interest" description="Disordered" evidence="6">
    <location>
        <begin position="157"/>
        <end position="187"/>
    </location>
</feature>
<dbReference type="GO" id="GO:0005664">
    <property type="term" value="C:nuclear origin of replication recognition complex"/>
    <property type="evidence" value="ECO:0007669"/>
    <property type="project" value="TreeGrafter"/>
</dbReference>
<accession>A0A0M8MUB0</accession>